<dbReference type="OrthoDB" id="448448at2759"/>
<evidence type="ECO:0000259" key="8">
    <source>
        <dbReference type="PROSITE" id="PS51192"/>
    </source>
</evidence>
<dbReference type="Pfam" id="PF00271">
    <property type="entry name" value="Helicase_C"/>
    <property type="match status" value="1"/>
</dbReference>
<dbReference type="GO" id="GO:0008270">
    <property type="term" value="F:zinc ion binding"/>
    <property type="evidence" value="ECO:0007669"/>
    <property type="project" value="UniProtKB-KW"/>
</dbReference>
<keyword evidence="3" id="KW-0347">Helicase</keyword>
<dbReference type="RefSeq" id="XP_030995142.1">
    <property type="nucleotide sequence ID" value="XM_031140763.1"/>
</dbReference>
<keyword evidence="2" id="KW-0378">Hydrolase</keyword>
<gene>
    <name evidence="10" type="ORF">E0L32_006161</name>
</gene>
<keyword evidence="5" id="KW-0479">Metal-binding</keyword>
<feature type="domain" description="RING-type" evidence="7">
    <location>
        <begin position="698"/>
        <end position="742"/>
    </location>
</feature>
<dbReference type="CDD" id="cd18793">
    <property type="entry name" value="SF2_C_SNF"/>
    <property type="match status" value="1"/>
</dbReference>
<name>A0A507B8P2_9PEZI</name>
<keyword evidence="1" id="KW-0547">Nucleotide-binding</keyword>
<dbReference type="GO" id="GO:0006281">
    <property type="term" value="P:DNA repair"/>
    <property type="evidence" value="ECO:0007669"/>
    <property type="project" value="TreeGrafter"/>
</dbReference>
<feature type="region of interest" description="Disordered" evidence="6">
    <location>
        <begin position="1"/>
        <end position="164"/>
    </location>
</feature>
<keyword evidence="5" id="KW-0863">Zinc-finger</keyword>
<dbReference type="InterPro" id="IPR000330">
    <property type="entry name" value="SNF2_N"/>
</dbReference>
<evidence type="ECO:0000256" key="6">
    <source>
        <dbReference type="SAM" id="MobiDB-lite"/>
    </source>
</evidence>
<feature type="compositionally biased region" description="Polar residues" evidence="6">
    <location>
        <begin position="132"/>
        <end position="150"/>
    </location>
</feature>
<dbReference type="GO" id="GO:0005524">
    <property type="term" value="F:ATP binding"/>
    <property type="evidence" value="ECO:0007669"/>
    <property type="project" value="UniProtKB-KW"/>
</dbReference>
<evidence type="ECO:0000256" key="4">
    <source>
        <dbReference type="ARBA" id="ARBA00022840"/>
    </source>
</evidence>
<dbReference type="InterPro" id="IPR027417">
    <property type="entry name" value="P-loop_NTPase"/>
</dbReference>
<feature type="domain" description="Helicase C-terminal" evidence="9">
    <location>
        <begin position="836"/>
        <end position="978"/>
    </location>
</feature>
<proteinExistence type="predicted"/>
<dbReference type="InterPro" id="IPR001841">
    <property type="entry name" value="Znf_RING"/>
</dbReference>
<dbReference type="InterPro" id="IPR038718">
    <property type="entry name" value="SNF2-like_sf"/>
</dbReference>
<sequence>MASEKEVESRVGPGDGPEQPNNSATAPIIIISDDEAEDDHADTAGSVQHSQQRADMASDVTAPAAESQQPLHAATKAQKGSPCPPTKQKQDPGLEKPVKMNDIPAYSGSAELQKRSSPTDSAKIKVEEPQETPISNVDQAPQSKKAQQTTPKKKDRGVARKTAQEYWQREDKEFTQKLLNLCARAIKKPDDSQNDSQVSDSKRRKGENGVATPVSTSKAGIILQSRDQITARASMAGMSFLDPIAATTKTDLMQADVPGTELLIMASRGFGHNKCTLNNVSQEWQVPGMKCHLRPHQVIGVCWMLARELMGEKPLGGILADQMGLGKTIQMLACMASNPPSKRDKRKMGSTLIVTTAVDQWISEIKQHTEVDEPLRIRGNEKRGLPLQNVRPSEIVVTSYEEVMRSFPRGTKNDSGQEAMDDFEKMKRAEWIEKYKKELRKSGTIFLMDWHRVVLDEAHKIKNANTRTSIACRALKSKYRWALTGTPIQNYCKEIYPYLHFLGTEWPKNREDFTKALQRRAEMEKTRLVHEYISYFFLKRECDDMFLGRPLLDIPTPYPIQTWWLDMPVDEQIIYKTIMRALSECLQREKCSEEAEGKEKKENALVVFRRACQMISHAFAAEGFYLRWFDEPGLCLLADDLREHQCSTRLLDLIHRVVLNRPLPQDTEASNISQADNAQKQVERAAAILKEDVSLLRCLNAHCNTPGLQLHIGQCKHALCRHCFEDFTKEIVDDRYPCPSCNRPGRWTAPEELNKPTMTGEAGFTAVPFTPKGSARRGKKQRRAAQRELRPGVDLNGVVAKPQGKALFLKLSDDRSLEPTKEPIKHSAKTAATMYIIEKWQSEAPEDKIIVFTQSRYVMGILARSLSAKKLGFLYFEGGMNPEQKGMALEEFRTNPKCKVLIAGLMSGGQAYNMTCANRVILVDPWWNASIERQAFGRVHRLGQKKTCHFVRLMMRDSIDEGIHRMHHEKDAVVEGVTEGSTLSLKLISKVLDGMLEKLEVDWTQAQTAEDMDFSKLVLTPSVDNTASGEHKKSTQKRKHGDINASEESNEGGGSDIEEEHDSSENASGDDDSSYEEDTNDE</sequence>
<reference evidence="10 11" key="1">
    <citation type="submission" date="2019-06" db="EMBL/GenBank/DDBJ databases">
        <title>Draft genome sequence of the filamentous fungus Phialemoniopsis curvata isolated from diesel fuel.</title>
        <authorList>
            <person name="Varaljay V.A."/>
            <person name="Lyon W.J."/>
            <person name="Crouch A.L."/>
            <person name="Drake C.E."/>
            <person name="Hollomon J.M."/>
            <person name="Nadeau L.J."/>
            <person name="Nunn H.S."/>
            <person name="Stevenson B.S."/>
            <person name="Bojanowski C.L."/>
            <person name="Crookes-Goodson W.J."/>
        </authorList>
    </citation>
    <scope>NUCLEOTIDE SEQUENCE [LARGE SCALE GENOMIC DNA]</scope>
    <source>
        <strain evidence="10 11">D216</strain>
    </source>
</reference>
<dbReference type="InterPro" id="IPR014001">
    <property type="entry name" value="Helicase_ATP-bd"/>
</dbReference>
<dbReference type="Gene3D" id="3.40.50.10810">
    <property type="entry name" value="Tandem AAA-ATPase domain"/>
    <property type="match status" value="1"/>
</dbReference>
<dbReference type="EMBL" id="SKBQ01000034">
    <property type="protein sequence ID" value="TPX13431.1"/>
    <property type="molecule type" value="Genomic_DNA"/>
</dbReference>
<dbReference type="SMART" id="SM00487">
    <property type="entry name" value="DEXDc"/>
    <property type="match status" value="1"/>
</dbReference>
<dbReference type="Gene3D" id="3.40.50.300">
    <property type="entry name" value="P-loop containing nucleotide triphosphate hydrolases"/>
    <property type="match status" value="1"/>
</dbReference>
<organism evidence="10 11">
    <name type="scientific">Thyridium curvatum</name>
    <dbReference type="NCBI Taxonomy" id="1093900"/>
    <lineage>
        <taxon>Eukaryota</taxon>
        <taxon>Fungi</taxon>
        <taxon>Dikarya</taxon>
        <taxon>Ascomycota</taxon>
        <taxon>Pezizomycotina</taxon>
        <taxon>Sordariomycetes</taxon>
        <taxon>Sordariomycetidae</taxon>
        <taxon>Thyridiales</taxon>
        <taxon>Thyridiaceae</taxon>
        <taxon>Thyridium</taxon>
    </lineage>
</organism>
<evidence type="ECO:0000256" key="5">
    <source>
        <dbReference type="PROSITE-ProRule" id="PRU00175"/>
    </source>
</evidence>
<dbReference type="STRING" id="1093900.A0A507B8P2"/>
<evidence type="ECO:0000259" key="7">
    <source>
        <dbReference type="PROSITE" id="PS50089"/>
    </source>
</evidence>
<dbReference type="PROSITE" id="PS51194">
    <property type="entry name" value="HELICASE_CTER"/>
    <property type="match status" value="1"/>
</dbReference>
<dbReference type="InParanoid" id="A0A507B8P2"/>
<dbReference type="GO" id="GO:0005634">
    <property type="term" value="C:nucleus"/>
    <property type="evidence" value="ECO:0007669"/>
    <property type="project" value="TreeGrafter"/>
</dbReference>
<dbReference type="InterPro" id="IPR050628">
    <property type="entry name" value="SNF2_RAD54_helicase_TF"/>
</dbReference>
<keyword evidence="5" id="KW-0862">Zinc</keyword>
<dbReference type="PANTHER" id="PTHR45626">
    <property type="entry name" value="TRANSCRIPTION TERMINATION FACTOR 2-RELATED"/>
    <property type="match status" value="1"/>
</dbReference>
<evidence type="ECO:0000256" key="2">
    <source>
        <dbReference type="ARBA" id="ARBA00022801"/>
    </source>
</evidence>
<dbReference type="PROSITE" id="PS50089">
    <property type="entry name" value="ZF_RING_2"/>
    <property type="match status" value="1"/>
</dbReference>
<dbReference type="GeneID" id="41973608"/>
<evidence type="ECO:0000256" key="3">
    <source>
        <dbReference type="ARBA" id="ARBA00022806"/>
    </source>
</evidence>
<dbReference type="InterPro" id="IPR001650">
    <property type="entry name" value="Helicase_C-like"/>
</dbReference>
<dbReference type="GO" id="GO:0016787">
    <property type="term" value="F:hydrolase activity"/>
    <property type="evidence" value="ECO:0007669"/>
    <property type="project" value="UniProtKB-KW"/>
</dbReference>
<dbReference type="Pfam" id="PF00176">
    <property type="entry name" value="SNF2-rel_dom"/>
    <property type="match status" value="1"/>
</dbReference>
<dbReference type="GO" id="GO:0004386">
    <property type="term" value="F:helicase activity"/>
    <property type="evidence" value="ECO:0007669"/>
    <property type="project" value="UniProtKB-KW"/>
</dbReference>
<dbReference type="CDD" id="cd18008">
    <property type="entry name" value="DEXDc_SHPRH-like"/>
    <property type="match status" value="1"/>
</dbReference>
<dbReference type="SMART" id="SM00490">
    <property type="entry name" value="HELICc"/>
    <property type="match status" value="1"/>
</dbReference>
<feature type="region of interest" description="Disordered" evidence="6">
    <location>
        <begin position="188"/>
        <end position="214"/>
    </location>
</feature>
<evidence type="ECO:0000313" key="11">
    <source>
        <dbReference type="Proteomes" id="UP000319257"/>
    </source>
</evidence>
<dbReference type="Proteomes" id="UP000319257">
    <property type="component" value="Unassembled WGS sequence"/>
</dbReference>
<dbReference type="SUPFAM" id="SSF52540">
    <property type="entry name" value="P-loop containing nucleoside triphosphate hydrolases"/>
    <property type="match status" value="2"/>
</dbReference>
<dbReference type="AlphaFoldDB" id="A0A507B8P2"/>
<feature type="domain" description="Helicase ATP-binding" evidence="8">
    <location>
        <begin position="308"/>
        <end position="505"/>
    </location>
</feature>
<protein>
    <submittedName>
        <fullName evidence="10">Uncharacterized protein</fullName>
    </submittedName>
</protein>
<evidence type="ECO:0000259" key="9">
    <source>
        <dbReference type="PROSITE" id="PS51194"/>
    </source>
</evidence>
<dbReference type="PANTHER" id="PTHR45626:SF17">
    <property type="entry name" value="HELICASE-LIKE TRANSCRIPTION FACTOR"/>
    <property type="match status" value="1"/>
</dbReference>
<accession>A0A507B8P2</accession>
<feature type="compositionally biased region" description="Basic and acidic residues" evidence="6">
    <location>
        <begin position="88"/>
        <end position="99"/>
    </location>
</feature>
<keyword evidence="4" id="KW-0067">ATP-binding</keyword>
<evidence type="ECO:0000313" key="10">
    <source>
        <dbReference type="EMBL" id="TPX13431.1"/>
    </source>
</evidence>
<dbReference type="InterPro" id="IPR049730">
    <property type="entry name" value="SNF2/RAD54-like_C"/>
</dbReference>
<comment type="caution">
    <text evidence="10">The sequence shown here is derived from an EMBL/GenBank/DDBJ whole genome shotgun (WGS) entry which is preliminary data.</text>
</comment>
<evidence type="ECO:0000256" key="1">
    <source>
        <dbReference type="ARBA" id="ARBA00022741"/>
    </source>
</evidence>
<dbReference type="PROSITE" id="PS51192">
    <property type="entry name" value="HELICASE_ATP_BIND_1"/>
    <property type="match status" value="1"/>
</dbReference>
<keyword evidence="11" id="KW-1185">Reference proteome</keyword>
<dbReference type="GO" id="GO:0008094">
    <property type="term" value="F:ATP-dependent activity, acting on DNA"/>
    <property type="evidence" value="ECO:0007669"/>
    <property type="project" value="TreeGrafter"/>
</dbReference>
<feature type="compositionally biased region" description="Acidic residues" evidence="6">
    <location>
        <begin position="1056"/>
        <end position="1082"/>
    </location>
</feature>
<feature type="region of interest" description="Disordered" evidence="6">
    <location>
        <begin position="752"/>
        <end position="780"/>
    </location>
</feature>
<feature type="region of interest" description="Disordered" evidence="6">
    <location>
        <begin position="1024"/>
        <end position="1082"/>
    </location>
</feature>